<dbReference type="InterPro" id="IPR006641">
    <property type="entry name" value="YqgF/RNaseH-like_dom"/>
</dbReference>
<comment type="caution">
    <text evidence="2">The sequence shown here is derived from an EMBL/GenBank/DDBJ whole genome shotgun (WGS) entry which is preliminary data.</text>
</comment>
<dbReference type="InterPro" id="IPR010994">
    <property type="entry name" value="RuvA_2-like"/>
</dbReference>
<dbReference type="InterPro" id="IPR037027">
    <property type="entry name" value="YqgF/RNaseH-like_dom_sf"/>
</dbReference>
<evidence type="ECO:0000313" key="2">
    <source>
        <dbReference type="EMBL" id="EHL04043.1"/>
    </source>
</evidence>
<protein>
    <submittedName>
        <fullName evidence="2">Tex-like protein</fullName>
    </submittedName>
</protein>
<evidence type="ECO:0000313" key="3">
    <source>
        <dbReference type="Proteomes" id="UP000004416"/>
    </source>
</evidence>
<dbReference type="InterPro" id="IPR055179">
    <property type="entry name" value="Tex-like_central_region"/>
</dbReference>
<dbReference type="Proteomes" id="UP000004416">
    <property type="component" value="Unassembled WGS sequence"/>
</dbReference>
<dbReference type="InterPro" id="IPR023319">
    <property type="entry name" value="Tex-like_HTH_dom_sf"/>
</dbReference>
<dbReference type="AlphaFoldDB" id="G9XWG3"/>
<dbReference type="SUPFAM" id="SSF50249">
    <property type="entry name" value="Nucleic acid-binding proteins"/>
    <property type="match status" value="1"/>
</dbReference>
<dbReference type="GO" id="GO:0003729">
    <property type="term" value="F:mRNA binding"/>
    <property type="evidence" value="ECO:0007669"/>
    <property type="project" value="UniProtKB-ARBA"/>
</dbReference>
<proteinExistence type="predicted"/>
<feature type="domain" description="S1 motif" evidence="1">
    <location>
        <begin position="660"/>
        <end position="729"/>
    </location>
</feature>
<dbReference type="InterPro" id="IPR041692">
    <property type="entry name" value="HHH_9"/>
</dbReference>
<dbReference type="InterPro" id="IPR044146">
    <property type="entry name" value="S1_Tex"/>
</dbReference>
<dbReference type="Pfam" id="PF16921">
    <property type="entry name" value="Tex_YqgF"/>
    <property type="match status" value="1"/>
</dbReference>
<dbReference type="Pfam" id="PF17674">
    <property type="entry name" value="HHH_9"/>
    <property type="match status" value="1"/>
</dbReference>
<dbReference type="InterPro" id="IPR012337">
    <property type="entry name" value="RNaseH-like_sf"/>
</dbReference>
<name>G9XWG3_DESHA</name>
<dbReference type="CDD" id="cd05685">
    <property type="entry name" value="S1_Tex"/>
    <property type="match status" value="1"/>
</dbReference>
<dbReference type="Pfam" id="PF09371">
    <property type="entry name" value="Tex_N"/>
    <property type="match status" value="1"/>
</dbReference>
<dbReference type="PANTHER" id="PTHR10724:SF10">
    <property type="entry name" value="S1 RNA-BINDING DOMAIN-CONTAINING PROTEIN 1"/>
    <property type="match status" value="1"/>
</dbReference>
<dbReference type="SUPFAM" id="SSF47781">
    <property type="entry name" value="RuvA domain 2-like"/>
    <property type="match status" value="2"/>
</dbReference>
<accession>G9XWG3</accession>
<dbReference type="Gene3D" id="1.10.3500.10">
    <property type="entry name" value="Tex N-terminal region-like"/>
    <property type="match status" value="1"/>
</dbReference>
<dbReference type="InterPro" id="IPR023323">
    <property type="entry name" value="Tex-like_dom_sf"/>
</dbReference>
<evidence type="ECO:0000259" key="1">
    <source>
        <dbReference type="PROSITE" id="PS50126"/>
    </source>
</evidence>
<dbReference type="PANTHER" id="PTHR10724">
    <property type="entry name" value="30S RIBOSOMAL PROTEIN S1"/>
    <property type="match status" value="1"/>
</dbReference>
<dbReference type="Pfam" id="PF00575">
    <property type="entry name" value="S1"/>
    <property type="match status" value="1"/>
</dbReference>
<dbReference type="SUPFAM" id="SSF158832">
    <property type="entry name" value="Tex N-terminal region-like"/>
    <property type="match status" value="1"/>
</dbReference>
<dbReference type="GO" id="GO:0003735">
    <property type="term" value="F:structural constituent of ribosome"/>
    <property type="evidence" value="ECO:0007669"/>
    <property type="project" value="TreeGrafter"/>
</dbReference>
<dbReference type="GO" id="GO:0006412">
    <property type="term" value="P:translation"/>
    <property type="evidence" value="ECO:0007669"/>
    <property type="project" value="TreeGrafter"/>
</dbReference>
<dbReference type="Gene3D" id="2.40.50.140">
    <property type="entry name" value="Nucleic acid-binding proteins"/>
    <property type="match status" value="1"/>
</dbReference>
<sequence>MGKEWYNKKLRTIRRDYPLEFAESIAQELSLRAHQVKEAIQLLDAGNTIPFIARYRKEATGELDENALRSIVERLEYLRNLKQRKSEVLRLIEEQGKLTDELAEQIQNASILQEVEDLYRPYKQKRRTRATIAKEKGLEPLALWILEQYPKAQPLEEAQKYINPELGVETSEEAISGASDILAEMISDDAAMRKRIREATFRFGDIAAAAKKAEERSPYEMYYDYREPVKKLPPHRILALNRGEKEEVLSVKVDVPTERMLDLIEQAYVKHGPAAEIVRNAADDSYKRLIAPSIEREIRGALTEKAEEQAIKVFAENLKQLLLQPPVRGKVVLGLDPGFRTGCKFAVVDDTGKLFHVGVIYPHPPQNKREEAKKVLRDTIAKYQVEVIAIGNGTASRETEEVTAEMIRESDLASEYIIVSEAGASVYSASKLAGEEFPDFDLSLRSAVSIARRLQDPLAELVKIEPKAVGVGQYQHDVQPKRLEESLHGVVESAVNAVGVDLNTASPSLLQYVAGLKPTIAKNIVAFRESNGKFQKREQLKKVPRLGEQTFVQCAGFIRIPEGANPLENTPVHPESYELAQNILHKAGFTIMDLKERPNEVRLGIARLNPEECAREFSAGVPTVKDILAALQRPGRDPREDLPRPKLRQDVTHLEDLKTGMILEGTVRNIVDFGAFIDIGVKHDGLVHISQISEKFIKHPMEVLSVGDIVKVRVLGIDTARERVSLSMKEIAADAMVSI</sequence>
<dbReference type="FunFam" id="1.10.10.650:FF:000001">
    <property type="entry name" value="S1 RNA-binding domain 1"/>
    <property type="match status" value="1"/>
</dbReference>
<dbReference type="PROSITE" id="PS50126">
    <property type="entry name" value="S1"/>
    <property type="match status" value="1"/>
</dbReference>
<dbReference type="EMBL" id="AFZX01000139">
    <property type="protein sequence ID" value="EHL04043.1"/>
    <property type="molecule type" value="Genomic_DNA"/>
</dbReference>
<dbReference type="Gene3D" id="3.30.420.140">
    <property type="entry name" value="YqgF/RNase H-like domain"/>
    <property type="match status" value="1"/>
</dbReference>
<dbReference type="InterPro" id="IPR032639">
    <property type="entry name" value="Tex_YqgF"/>
</dbReference>
<dbReference type="PATRIC" id="fig|537010.4.peg.4964"/>
<reference evidence="2 3" key="1">
    <citation type="submission" date="2011-08" db="EMBL/GenBank/DDBJ databases">
        <authorList>
            <person name="Weinstock G."/>
            <person name="Sodergren E."/>
            <person name="Clifton S."/>
            <person name="Fulton L."/>
            <person name="Fulton B."/>
            <person name="Courtney L."/>
            <person name="Fronick C."/>
            <person name="Harrison M."/>
            <person name="Strong C."/>
            <person name="Farmer C."/>
            <person name="Delahaunty K."/>
            <person name="Markovic C."/>
            <person name="Hall O."/>
            <person name="Minx P."/>
            <person name="Tomlinson C."/>
            <person name="Mitreva M."/>
            <person name="Hou S."/>
            <person name="Chen J."/>
            <person name="Wollam A."/>
            <person name="Pepin K.H."/>
            <person name="Johnson M."/>
            <person name="Bhonagiri V."/>
            <person name="Zhang X."/>
            <person name="Suruliraj S."/>
            <person name="Warren W."/>
            <person name="Chinwalla A."/>
            <person name="Mardis E.R."/>
            <person name="Wilson R.K."/>
        </authorList>
    </citation>
    <scope>NUCLEOTIDE SEQUENCE [LARGE SCALE GENOMIC DNA]</scope>
    <source>
        <strain evidence="2 3">DP7</strain>
    </source>
</reference>
<dbReference type="InterPro" id="IPR003029">
    <property type="entry name" value="S1_domain"/>
</dbReference>
<dbReference type="Gene3D" id="1.10.10.650">
    <property type="entry name" value="RuvA domain 2-like"/>
    <property type="match status" value="1"/>
</dbReference>
<dbReference type="SUPFAM" id="SSF53098">
    <property type="entry name" value="Ribonuclease H-like"/>
    <property type="match status" value="1"/>
</dbReference>
<dbReference type="SMART" id="SM00316">
    <property type="entry name" value="S1"/>
    <property type="match status" value="1"/>
</dbReference>
<dbReference type="SMART" id="SM00732">
    <property type="entry name" value="YqgFc"/>
    <property type="match status" value="1"/>
</dbReference>
<dbReference type="HOGENOM" id="CLU_009833_0_2_9"/>
<dbReference type="GO" id="GO:0005737">
    <property type="term" value="C:cytoplasm"/>
    <property type="evidence" value="ECO:0007669"/>
    <property type="project" value="UniProtKB-ARBA"/>
</dbReference>
<dbReference type="FunFam" id="1.10.150.310:FF:000001">
    <property type="entry name" value="RNA-binding transcriptional accessory protein"/>
    <property type="match status" value="1"/>
</dbReference>
<dbReference type="FunFam" id="2.40.50.140:FF:000051">
    <property type="entry name" value="RNA-binding transcriptional accessory protein"/>
    <property type="match status" value="1"/>
</dbReference>
<dbReference type="InterPro" id="IPR012340">
    <property type="entry name" value="NA-bd_OB-fold"/>
</dbReference>
<dbReference type="Pfam" id="PF12836">
    <property type="entry name" value="HHH_3"/>
    <property type="match status" value="1"/>
</dbReference>
<dbReference type="Gene3D" id="1.10.150.310">
    <property type="entry name" value="Tex RuvX-like domain-like"/>
    <property type="match status" value="1"/>
</dbReference>
<gene>
    <name evidence="2" type="ORF">HMPREF0322_05330</name>
</gene>
<dbReference type="InterPro" id="IPR018974">
    <property type="entry name" value="Tex-like_N"/>
</dbReference>
<organism evidence="2 3">
    <name type="scientific">Desulfitobacterium hafniense DP7</name>
    <dbReference type="NCBI Taxonomy" id="537010"/>
    <lineage>
        <taxon>Bacteria</taxon>
        <taxon>Bacillati</taxon>
        <taxon>Bacillota</taxon>
        <taxon>Clostridia</taxon>
        <taxon>Eubacteriales</taxon>
        <taxon>Desulfitobacteriaceae</taxon>
        <taxon>Desulfitobacterium</taxon>
    </lineage>
</organism>
<dbReference type="GO" id="GO:0006139">
    <property type="term" value="P:nucleobase-containing compound metabolic process"/>
    <property type="evidence" value="ECO:0007669"/>
    <property type="project" value="InterPro"/>
</dbReference>
<dbReference type="Pfam" id="PF22706">
    <property type="entry name" value="Tex_central_region"/>
    <property type="match status" value="1"/>
</dbReference>
<dbReference type="InterPro" id="IPR050437">
    <property type="entry name" value="Ribos_protein_bS1-like"/>
</dbReference>
<dbReference type="FunFam" id="3.30.420.140:FF:000001">
    <property type="entry name" value="RNA-binding transcriptional accessory protein"/>
    <property type="match status" value="1"/>
</dbReference>